<dbReference type="SUPFAM" id="SSF53822">
    <property type="entry name" value="Periplasmic binding protein-like I"/>
    <property type="match status" value="1"/>
</dbReference>
<protein>
    <submittedName>
        <fullName evidence="5">Substrate-binding domain-containing protein</fullName>
    </submittedName>
</protein>
<sequence>MDIRALARHLDLSIGTVSRALNGKKDVNPATRERVVAAAAVHGYTPNQSGRSLRRGRTGSVGFMLTLEHDSAAHGDPFFMALFEGIQAGLAEADIDLIVLLAREGEDQLDFLRRNVSRGIADGWLLSATQRNDPRIPFLLDKDIPFATLGRSASGGDQPWIDLDFEGLVENGLTRFLTGGHRRIGLVAPPATVNNSYVVIAKYGETLRAAGLAVDEQLIRQGAGDEIAGEQAIAALMSLDDPPSAVLVMGETAPVGVYAGLRQLGLVPGADIAVIGARANPSTSALQPRLTCFSLDLRELGIGLARALLPKLVRKEAGGEDDGAPPVVQTLWPLTLMPGDSEHPAGIASGKAMRAGGAVLSDR</sequence>
<dbReference type="PANTHER" id="PTHR30146">
    <property type="entry name" value="LACI-RELATED TRANSCRIPTIONAL REPRESSOR"/>
    <property type="match status" value="1"/>
</dbReference>
<dbReference type="RefSeq" id="WP_204199566.1">
    <property type="nucleotide sequence ID" value="NZ_JAFEMC010000004.1"/>
</dbReference>
<evidence type="ECO:0000259" key="4">
    <source>
        <dbReference type="PROSITE" id="PS50932"/>
    </source>
</evidence>
<dbReference type="Pfam" id="PF00356">
    <property type="entry name" value="LacI"/>
    <property type="match status" value="1"/>
</dbReference>
<evidence type="ECO:0000256" key="1">
    <source>
        <dbReference type="ARBA" id="ARBA00023015"/>
    </source>
</evidence>
<gene>
    <name evidence="5" type="ORF">ILT43_13840</name>
</gene>
<dbReference type="InterPro" id="IPR000843">
    <property type="entry name" value="HTH_LacI"/>
</dbReference>
<keyword evidence="6" id="KW-1185">Reference proteome</keyword>
<dbReference type="SMART" id="SM00354">
    <property type="entry name" value="HTH_LACI"/>
    <property type="match status" value="1"/>
</dbReference>
<evidence type="ECO:0000313" key="5">
    <source>
        <dbReference type="EMBL" id="MBM6577458.1"/>
    </source>
</evidence>
<comment type="caution">
    <text evidence="5">The sequence shown here is derived from an EMBL/GenBank/DDBJ whole genome shotgun (WGS) entry which is preliminary data.</text>
</comment>
<dbReference type="Gene3D" id="1.10.260.40">
    <property type="entry name" value="lambda repressor-like DNA-binding domains"/>
    <property type="match status" value="1"/>
</dbReference>
<dbReference type="PROSITE" id="PS50932">
    <property type="entry name" value="HTH_LACI_2"/>
    <property type="match status" value="1"/>
</dbReference>
<dbReference type="SUPFAM" id="SSF47413">
    <property type="entry name" value="lambda repressor-like DNA-binding domains"/>
    <property type="match status" value="1"/>
</dbReference>
<name>A0ABS2DAF0_9SPHN</name>
<dbReference type="EMBL" id="JAFEMC010000004">
    <property type="protein sequence ID" value="MBM6577458.1"/>
    <property type="molecule type" value="Genomic_DNA"/>
</dbReference>
<dbReference type="Proteomes" id="UP000763641">
    <property type="component" value="Unassembled WGS sequence"/>
</dbReference>
<dbReference type="Gene3D" id="3.40.50.2300">
    <property type="match status" value="2"/>
</dbReference>
<accession>A0ABS2DAF0</accession>
<dbReference type="CDD" id="cd20010">
    <property type="entry name" value="PBP1_AglR-like"/>
    <property type="match status" value="1"/>
</dbReference>
<organism evidence="5 6">
    <name type="scientific">Sphingomonas longa</name>
    <dbReference type="NCBI Taxonomy" id="2778730"/>
    <lineage>
        <taxon>Bacteria</taxon>
        <taxon>Pseudomonadati</taxon>
        <taxon>Pseudomonadota</taxon>
        <taxon>Alphaproteobacteria</taxon>
        <taxon>Sphingomonadales</taxon>
        <taxon>Sphingomonadaceae</taxon>
        <taxon>Sphingomonas</taxon>
    </lineage>
</organism>
<dbReference type="InterPro" id="IPR046335">
    <property type="entry name" value="LacI/GalR-like_sensor"/>
</dbReference>
<feature type="domain" description="HTH lacI-type" evidence="4">
    <location>
        <begin position="1"/>
        <end position="55"/>
    </location>
</feature>
<dbReference type="Pfam" id="PF13377">
    <property type="entry name" value="Peripla_BP_3"/>
    <property type="match status" value="1"/>
</dbReference>
<evidence type="ECO:0000313" key="6">
    <source>
        <dbReference type="Proteomes" id="UP000763641"/>
    </source>
</evidence>
<dbReference type="InterPro" id="IPR010982">
    <property type="entry name" value="Lambda_DNA-bd_dom_sf"/>
</dbReference>
<keyword evidence="2" id="KW-0238">DNA-binding</keyword>
<reference evidence="5 6" key="1">
    <citation type="submission" date="2020-12" db="EMBL/GenBank/DDBJ databases">
        <title>Sphingomonas sp.</title>
        <authorList>
            <person name="Kim M.K."/>
        </authorList>
    </citation>
    <scope>NUCLEOTIDE SEQUENCE [LARGE SCALE GENOMIC DNA]</scope>
    <source>
        <strain evidence="5 6">BT552</strain>
    </source>
</reference>
<dbReference type="CDD" id="cd01392">
    <property type="entry name" value="HTH_LacI"/>
    <property type="match status" value="1"/>
</dbReference>
<keyword evidence="1" id="KW-0805">Transcription regulation</keyword>
<proteinExistence type="predicted"/>
<evidence type="ECO:0000256" key="3">
    <source>
        <dbReference type="ARBA" id="ARBA00023163"/>
    </source>
</evidence>
<keyword evidence="3" id="KW-0804">Transcription</keyword>
<dbReference type="PANTHER" id="PTHR30146:SF155">
    <property type="entry name" value="ALANINE RACEMASE"/>
    <property type="match status" value="1"/>
</dbReference>
<dbReference type="InterPro" id="IPR028082">
    <property type="entry name" value="Peripla_BP_I"/>
</dbReference>
<evidence type="ECO:0000256" key="2">
    <source>
        <dbReference type="ARBA" id="ARBA00023125"/>
    </source>
</evidence>